<dbReference type="PANTHER" id="PTHR10584">
    <property type="entry name" value="SUGAR KINASE"/>
    <property type="match status" value="1"/>
</dbReference>
<dbReference type="OrthoDB" id="4554146at2"/>
<dbReference type="GO" id="GO:0006796">
    <property type="term" value="P:phosphate-containing compound metabolic process"/>
    <property type="evidence" value="ECO:0007669"/>
    <property type="project" value="UniProtKB-ARBA"/>
</dbReference>
<dbReference type="SUPFAM" id="SSF53613">
    <property type="entry name" value="Ribokinase-like"/>
    <property type="match status" value="1"/>
</dbReference>
<evidence type="ECO:0000256" key="1">
    <source>
        <dbReference type="ARBA" id="ARBA00022679"/>
    </source>
</evidence>
<keyword evidence="1" id="KW-0808">Transferase</keyword>
<evidence type="ECO:0000256" key="2">
    <source>
        <dbReference type="ARBA" id="ARBA00022777"/>
    </source>
</evidence>
<dbReference type="InterPro" id="IPR011611">
    <property type="entry name" value="PfkB_dom"/>
</dbReference>
<dbReference type="AlphaFoldDB" id="A0A4R0H886"/>
<evidence type="ECO:0000259" key="3">
    <source>
        <dbReference type="Pfam" id="PF00294"/>
    </source>
</evidence>
<protein>
    <recommendedName>
        <fullName evidence="3">Carbohydrate kinase PfkB domain-containing protein</fullName>
    </recommendedName>
</protein>
<organism evidence="4 5">
    <name type="scientific">Kribbella soli</name>
    <dbReference type="NCBI Taxonomy" id="1124743"/>
    <lineage>
        <taxon>Bacteria</taxon>
        <taxon>Bacillati</taxon>
        <taxon>Actinomycetota</taxon>
        <taxon>Actinomycetes</taxon>
        <taxon>Propionibacteriales</taxon>
        <taxon>Kribbellaceae</taxon>
        <taxon>Kribbella</taxon>
    </lineage>
</organism>
<accession>A0A4R0H886</accession>
<dbReference type="RefSeq" id="WP_131341184.1">
    <property type="nucleotide sequence ID" value="NZ_SJJZ01000003.1"/>
</dbReference>
<evidence type="ECO:0000313" key="5">
    <source>
        <dbReference type="Proteomes" id="UP000292346"/>
    </source>
</evidence>
<name>A0A4R0H886_9ACTN</name>
<keyword evidence="5" id="KW-1185">Reference proteome</keyword>
<comment type="caution">
    <text evidence="4">The sequence shown here is derived from an EMBL/GenBank/DDBJ whole genome shotgun (WGS) entry which is preliminary data.</text>
</comment>
<dbReference type="GO" id="GO:0016301">
    <property type="term" value="F:kinase activity"/>
    <property type="evidence" value="ECO:0007669"/>
    <property type="project" value="UniProtKB-KW"/>
</dbReference>
<dbReference type="InterPro" id="IPR029056">
    <property type="entry name" value="Ribokinase-like"/>
</dbReference>
<dbReference type="PRINTS" id="PR00990">
    <property type="entry name" value="RIBOKINASE"/>
</dbReference>
<gene>
    <name evidence="4" type="ORF">E0H45_24100</name>
</gene>
<evidence type="ECO:0000313" key="4">
    <source>
        <dbReference type="EMBL" id="TCC05140.1"/>
    </source>
</evidence>
<feature type="domain" description="Carbohydrate kinase PfkB" evidence="3">
    <location>
        <begin position="197"/>
        <end position="479"/>
    </location>
</feature>
<dbReference type="PANTHER" id="PTHR10584:SF157">
    <property type="entry name" value="SULFOFRUCTOSE KINASE"/>
    <property type="match status" value="1"/>
</dbReference>
<dbReference type="EMBL" id="SJJZ01000003">
    <property type="protein sequence ID" value="TCC05140.1"/>
    <property type="molecule type" value="Genomic_DNA"/>
</dbReference>
<proteinExistence type="predicted"/>
<dbReference type="Pfam" id="PF00294">
    <property type="entry name" value="PfkB"/>
    <property type="match status" value="1"/>
</dbReference>
<dbReference type="Gene3D" id="3.40.1190.20">
    <property type="match status" value="1"/>
</dbReference>
<sequence length="504" mass="54341">MSDHFTSRSPEVAPLVSVFIALRKNEGLTAQRLAISRAQPLLHLPMVRDRAERTGEDSAVAAVDLVRDHVRGLDNLTDRIIADAALGLGSFADVYRSGGLPANILHKLESGDLGVRRAVVLSYWVDLHQALAGSDFAGAPEAPSDRSLRGRAEDEVFERLAVQLLTASHLHISQRTSDLTATAAVVSEAWPKPIGRVIVVGGVTIDHVWRVDRPPDLETSRIATGYSRAPGGKGLSQAVAVARLGFDIALLAAVGKDQEGQEILDHLELEGIDRSLIRAVPNATTPATGIFERPLGESAAAVWRGPLGLDSRHLDRHAKALSSCAALLLTFEVPLPILHRTLDLAAGRPDERPVIIVTPGQPYPDAELPRDTLRQIDYLVARPWELERYARSADARYDPQLISNELLKQGLKALCVLGTRGGTVYLSAGDSIDIPSTSSVIKESSITRDAFCAALATGLLERRPLADAVRWAAAAMAAVSADYLKSPSPPLRARVDAMYQKYFA</sequence>
<dbReference type="GO" id="GO:0005829">
    <property type="term" value="C:cytosol"/>
    <property type="evidence" value="ECO:0007669"/>
    <property type="project" value="TreeGrafter"/>
</dbReference>
<dbReference type="InterPro" id="IPR002139">
    <property type="entry name" value="Ribo/fructo_kinase"/>
</dbReference>
<dbReference type="Proteomes" id="UP000292346">
    <property type="component" value="Unassembled WGS sequence"/>
</dbReference>
<keyword evidence="2" id="KW-0418">Kinase</keyword>
<reference evidence="4 5" key="1">
    <citation type="submission" date="2019-02" db="EMBL/GenBank/DDBJ databases">
        <title>Kribbella capetownensis sp. nov. and Kribbella speibonae sp. nov., isolated from soil.</title>
        <authorList>
            <person name="Curtis S.M."/>
            <person name="Norton I."/>
            <person name="Everest G.J."/>
            <person name="Meyers P.R."/>
        </authorList>
    </citation>
    <scope>NUCLEOTIDE SEQUENCE [LARGE SCALE GENOMIC DNA]</scope>
    <source>
        <strain evidence="4 5">KCTC 29219</strain>
    </source>
</reference>